<feature type="domain" description="Peptidase S8/S53" evidence="6">
    <location>
        <begin position="178"/>
        <end position="415"/>
    </location>
</feature>
<protein>
    <submittedName>
        <fullName evidence="7">S8 family serine peptidase</fullName>
    </submittedName>
</protein>
<dbReference type="Gene3D" id="3.40.50.200">
    <property type="entry name" value="Peptidase S8/S53 domain"/>
    <property type="match status" value="1"/>
</dbReference>
<dbReference type="RefSeq" id="WP_229883453.1">
    <property type="nucleotide sequence ID" value="NZ_BMVV01000006.1"/>
</dbReference>
<dbReference type="SUPFAM" id="SSF52743">
    <property type="entry name" value="Subtilisin-like"/>
    <property type="match status" value="1"/>
</dbReference>
<dbReference type="InterPro" id="IPR050131">
    <property type="entry name" value="Peptidase_S8_subtilisin-like"/>
</dbReference>
<comment type="similarity">
    <text evidence="1 5">Belongs to the peptidase S8 family.</text>
</comment>
<dbReference type="Pfam" id="PF00082">
    <property type="entry name" value="Peptidase_S8"/>
    <property type="match status" value="1"/>
</dbReference>
<feature type="active site" description="Charge relay system" evidence="5">
    <location>
        <position position="221"/>
    </location>
</feature>
<keyword evidence="8" id="KW-1185">Reference proteome</keyword>
<comment type="caution">
    <text evidence="7">The sequence shown here is derived from an EMBL/GenBank/DDBJ whole genome shotgun (WGS) entry which is preliminary data.</text>
</comment>
<proteinExistence type="inferred from homology"/>
<feature type="active site" description="Charge relay system" evidence="5">
    <location>
        <position position="187"/>
    </location>
</feature>
<keyword evidence="4 5" id="KW-0720">Serine protease</keyword>
<dbReference type="PANTHER" id="PTHR43806:SF11">
    <property type="entry name" value="CEREVISIN-RELATED"/>
    <property type="match status" value="1"/>
</dbReference>
<dbReference type="InterPro" id="IPR036852">
    <property type="entry name" value="Peptidase_S8/S53_dom_sf"/>
</dbReference>
<evidence type="ECO:0000313" key="8">
    <source>
        <dbReference type="Proteomes" id="UP001604282"/>
    </source>
</evidence>
<dbReference type="InterPro" id="IPR000209">
    <property type="entry name" value="Peptidase_S8/S53_dom"/>
</dbReference>
<dbReference type="Proteomes" id="UP001604282">
    <property type="component" value="Unassembled WGS sequence"/>
</dbReference>
<name>A0ABW7BUY5_9ACTN</name>
<feature type="active site" description="Charge relay system" evidence="5">
    <location>
        <position position="399"/>
    </location>
</feature>
<evidence type="ECO:0000256" key="3">
    <source>
        <dbReference type="ARBA" id="ARBA00022801"/>
    </source>
</evidence>
<evidence type="ECO:0000256" key="2">
    <source>
        <dbReference type="ARBA" id="ARBA00022670"/>
    </source>
</evidence>
<organism evidence="7 8">
    <name type="scientific">Streptomyces omiyaensis</name>
    <dbReference type="NCBI Taxonomy" id="68247"/>
    <lineage>
        <taxon>Bacteria</taxon>
        <taxon>Bacillati</taxon>
        <taxon>Actinomycetota</taxon>
        <taxon>Actinomycetes</taxon>
        <taxon>Kitasatosporales</taxon>
        <taxon>Streptomycetaceae</taxon>
        <taxon>Streptomyces</taxon>
    </lineage>
</organism>
<dbReference type="InterPro" id="IPR023827">
    <property type="entry name" value="Peptidase_S8_Asp-AS"/>
</dbReference>
<dbReference type="PROSITE" id="PS51892">
    <property type="entry name" value="SUBTILASE"/>
    <property type="match status" value="1"/>
</dbReference>
<evidence type="ECO:0000259" key="6">
    <source>
        <dbReference type="Pfam" id="PF00082"/>
    </source>
</evidence>
<gene>
    <name evidence="7" type="ORF">ACGFYS_20565</name>
</gene>
<dbReference type="PROSITE" id="PS00136">
    <property type="entry name" value="SUBTILASE_ASP"/>
    <property type="match status" value="1"/>
</dbReference>
<evidence type="ECO:0000256" key="4">
    <source>
        <dbReference type="ARBA" id="ARBA00022825"/>
    </source>
</evidence>
<dbReference type="InterPro" id="IPR015500">
    <property type="entry name" value="Peptidase_S8_subtilisin-rel"/>
</dbReference>
<accession>A0ABW7BUY5</accession>
<dbReference type="PRINTS" id="PR00723">
    <property type="entry name" value="SUBTILISIN"/>
</dbReference>
<keyword evidence="2 5" id="KW-0645">Protease</keyword>
<keyword evidence="3 5" id="KW-0378">Hydrolase</keyword>
<sequence length="464" mass="48079">MSEAVSGAEAARFARCGVVTVVPRSAGGAALGDDPALLLRHGVEEFLPAPGTVDRLADAYAREGLAVEARTGVGLTVSGPPELLAEVFGHPVRPVRNKYIRETVRHEFAAAGPLRSRPHPELVAEVRVPRAGFELGAGAPPPPRAAPPLPPDPRRLRLPEDAVRLAGAGRAHEAGNRGDGVRVVMVDTGLYAHPHHRAHGYRTSVVPALSALDPAVDERGHGTAMSALLLAVAPAAELTMVKMACESFSFPVAAFQRAVELAPDVISCSWGTLRAEPHLHLEVADAVRRGITVLFAAGNGSTDRRTAMFQSVATPGAITVGGVHVAPDGRRRAADLASSYRSDVFPGRRVPDLSGPCGMLPHGDYVVFPTQPGCMFDRRNSAYDDTAPDDGWLVSSGTSGATAYAAGVVALAVQRGVGKGRALTAADLADACLPVTEGRTQTGDACGGVCPNEAVGLGLLTAPA</sequence>
<dbReference type="PANTHER" id="PTHR43806">
    <property type="entry name" value="PEPTIDASE S8"/>
    <property type="match status" value="1"/>
</dbReference>
<evidence type="ECO:0000256" key="5">
    <source>
        <dbReference type="PROSITE-ProRule" id="PRU01240"/>
    </source>
</evidence>
<dbReference type="EMBL" id="JBICZW010000012">
    <property type="protein sequence ID" value="MFG3191323.1"/>
    <property type="molecule type" value="Genomic_DNA"/>
</dbReference>
<reference evidence="7 8" key="1">
    <citation type="submission" date="2024-10" db="EMBL/GenBank/DDBJ databases">
        <title>The Natural Products Discovery Center: Release of the First 8490 Sequenced Strains for Exploring Actinobacteria Biosynthetic Diversity.</title>
        <authorList>
            <person name="Kalkreuter E."/>
            <person name="Kautsar S.A."/>
            <person name="Yang D."/>
            <person name="Bader C.D."/>
            <person name="Teijaro C.N."/>
            <person name="Fluegel L."/>
            <person name="Davis C.M."/>
            <person name="Simpson J.R."/>
            <person name="Lauterbach L."/>
            <person name="Steele A.D."/>
            <person name="Gui C."/>
            <person name="Meng S."/>
            <person name="Li G."/>
            <person name="Viehrig K."/>
            <person name="Ye F."/>
            <person name="Su P."/>
            <person name="Kiefer A.F."/>
            <person name="Nichols A."/>
            <person name="Cepeda A.J."/>
            <person name="Yan W."/>
            <person name="Fan B."/>
            <person name="Jiang Y."/>
            <person name="Adhikari A."/>
            <person name="Zheng C.-J."/>
            <person name="Schuster L."/>
            <person name="Cowan T.M."/>
            <person name="Smanski M.J."/>
            <person name="Chevrette M.G."/>
            <person name="De Carvalho L.P.S."/>
            <person name="Shen B."/>
        </authorList>
    </citation>
    <scope>NUCLEOTIDE SEQUENCE [LARGE SCALE GENOMIC DNA]</scope>
    <source>
        <strain evidence="7 8">NPDC048229</strain>
    </source>
</reference>
<evidence type="ECO:0000256" key="1">
    <source>
        <dbReference type="ARBA" id="ARBA00011073"/>
    </source>
</evidence>
<evidence type="ECO:0000313" key="7">
    <source>
        <dbReference type="EMBL" id="MFG3191323.1"/>
    </source>
</evidence>